<dbReference type="EMBL" id="LJZR01000002">
    <property type="protein sequence ID" value="KPQ37191.1"/>
    <property type="molecule type" value="Genomic_DNA"/>
</dbReference>
<accession>A0A0P8A2K3</accession>
<dbReference type="Pfam" id="PF19278">
    <property type="entry name" value="Hydant_A_C"/>
    <property type="match status" value="1"/>
</dbReference>
<gene>
    <name evidence="6" type="ORF">HLUCCA11_01820</name>
</gene>
<evidence type="ECO:0000259" key="5">
    <source>
        <dbReference type="Pfam" id="PF19278"/>
    </source>
</evidence>
<organism evidence="6 7">
    <name type="scientific">Phormidesmis priestleyi Ana</name>
    <dbReference type="NCBI Taxonomy" id="1666911"/>
    <lineage>
        <taxon>Bacteria</taxon>
        <taxon>Bacillati</taxon>
        <taxon>Cyanobacteriota</taxon>
        <taxon>Cyanophyceae</taxon>
        <taxon>Leptolyngbyales</taxon>
        <taxon>Leptolyngbyaceae</taxon>
        <taxon>Phormidesmis</taxon>
    </lineage>
</organism>
<evidence type="ECO:0000313" key="7">
    <source>
        <dbReference type="Proteomes" id="UP000050465"/>
    </source>
</evidence>
<evidence type="ECO:0000256" key="1">
    <source>
        <dbReference type="ARBA" id="ARBA00010403"/>
    </source>
</evidence>
<sequence length="1371" mass="147393">MASSPISIHPQTGLGQQAQWQFWIDRGGTFTDIVAQLPDGSTRVHKLLSENPQRYLDAPIQGIREMMGVEAGQPIPAAQISVVKMGTTVATNALLERKGDRTVFITTQGFGDGLRIGYQNRPDIFARKIVLPDMLYEQVIEVNERVTAEGTVLQSITPTVEQQLLQDLQKAYDSGIRACAIAFIHGYRYPPHEQQTRAIAQQVGFTQISVSHEVSPLIKWVSRGDTTVVDAYLSPLLRRYVDRIEKALGSESAESYADNTSESVVPQLLFMQSNGGLTPAQCFQGKDSILSGPAGGIVGAVQTSRAAGFNKIITFDMGGTSTDVAHFNDTTVHDTTPNDTTINDTTLSAPAYERVFETEVAGVRMRSPMMAIHTVAAGGGSILAFDGDRYRVGPESAGASPGPACYRNGGPLTVTDCNVMVGKIQPQFFPQVFGPNGNQPLDQGIVQAQFAELAKAVFAATCKEQRPEQIAEGFLHIAIDNMANAIKKISVQRGYDVSDYTLCCFGAAGGQHACRLAESLGMKTVLIHPYAGVLSAYGMGLADRRVLKEMSVEMALDIEAIAPITEQVRTLSQRAIAELRAQGDRDIDTVETLCQLHVRYAGTDSTIAVDFVQNLVSEDISAEDASAEDVSAEDVSSDRLSAGAIAQQVRQQFEARYQQQYGITLPGKDLVVATITAEAIGKTQLPQQRTAPASGERAKEIARVSLFSANQWHDTPVFERQQLSAGQQLIGPAIVLEPTGTNIIEPGWAAEMSERGDLLLRQQAIESRTVMAEVAAIGSAMTGSAITGSAMTEESPESVPDPVKLEIFNNLFQASAEQMGFTLQNTSSSVNIKERLDFSCAIFDGSGQLVANAPHIPVHLGSMGESVQALLNDHLNDSLDELRTTQIREFQPGDVFISNNPYNGGTHLPDITAITPVFIQGESAENTLDQIDQKDESKSSQNTTKKPLFFVASRGHHADIGGITPGSMPPNSTHLDQEGILFDNFLLVEKGDLKAEALRQHLTKAPYPARNPDQNLADLQAQIAANNKGVLELQKMVQQYGLSTVQAYMQHVQDNAEQAVRKVIAQLCALNPSSTHQWEVPMDCGATIRVSITLNSPNNLAHNPTDTLADTLTENSAIIDFTNTSTQQPNNFNAPLAVCKAAVLYVFRTLVDSPIPLNAGCLKPLDIRVPVGSMLNPTYPAAVVAGNVETSQAVTDALYGALGILAASQGTMNNFTFGNDQYQYYETICGGSGAGVDFAGHGFCGTDAVQTHMTNSRLTDPEILELRFPVLLKEFSIRQQSGGQGQYVGGNGVVRRLCFREAMTANLLSGRRVTVPFGLAGGEAGRAGCAIAQYADGSSQWLDATATVAMQPGDEIVIETPGGGSYGKIFP</sequence>
<feature type="domain" description="Hydantoinase A/oxoprolinase" evidence="2">
    <location>
        <begin position="223"/>
        <end position="545"/>
    </location>
</feature>
<proteinExistence type="inferred from homology"/>
<dbReference type="InterPro" id="IPR002821">
    <property type="entry name" value="Hydantoinase_A"/>
</dbReference>
<comment type="similarity">
    <text evidence="1">Belongs to the oxoprolinase family.</text>
</comment>
<dbReference type="Pfam" id="PF01968">
    <property type="entry name" value="Hydantoinase_A"/>
    <property type="match status" value="1"/>
</dbReference>
<evidence type="ECO:0000259" key="2">
    <source>
        <dbReference type="Pfam" id="PF01968"/>
    </source>
</evidence>
<dbReference type="InterPro" id="IPR008040">
    <property type="entry name" value="Hydant_A_N"/>
</dbReference>
<dbReference type="InterPro" id="IPR003692">
    <property type="entry name" value="Hydantoinase_B"/>
</dbReference>
<reference evidence="6 7" key="1">
    <citation type="submission" date="2015-09" db="EMBL/GenBank/DDBJ databases">
        <title>Identification and resolution of microdiversity through metagenomic sequencing of parallel consortia.</title>
        <authorList>
            <person name="Nelson W.C."/>
            <person name="Romine M.F."/>
            <person name="Lindemann S.R."/>
        </authorList>
    </citation>
    <scope>NUCLEOTIDE SEQUENCE [LARGE SCALE GENOMIC DNA]</scope>
    <source>
        <strain evidence="6">Ana</strain>
    </source>
</reference>
<dbReference type="GO" id="GO:0017168">
    <property type="term" value="F:5-oxoprolinase (ATP-hydrolyzing) activity"/>
    <property type="evidence" value="ECO:0007669"/>
    <property type="project" value="UniProtKB-EC"/>
</dbReference>
<dbReference type="GO" id="GO:0005829">
    <property type="term" value="C:cytosol"/>
    <property type="evidence" value="ECO:0007669"/>
    <property type="project" value="TreeGrafter"/>
</dbReference>
<dbReference type="GO" id="GO:0006749">
    <property type="term" value="P:glutathione metabolic process"/>
    <property type="evidence" value="ECO:0007669"/>
    <property type="project" value="TreeGrafter"/>
</dbReference>
<evidence type="ECO:0000259" key="4">
    <source>
        <dbReference type="Pfam" id="PF05378"/>
    </source>
</evidence>
<dbReference type="PATRIC" id="fig|1666911.3.peg.1585"/>
<dbReference type="InterPro" id="IPR049517">
    <property type="entry name" value="ACX-like_C"/>
</dbReference>
<feature type="domain" description="Acetophenone carboxylase-like C-terminal" evidence="5">
    <location>
        <begin position="647"/>
        <end position="752"/>
    </location>
</feature>
<dbReference type="PANTHER" id="PTHR11365">
    <property type="entry name" value="5-OXOPROLINASE RELATED"/>
    <property type="match status" value="1"/>
</dbReference>
<keyword evidence="6" id="KW-0378">Hydrolase</keyword>
<dbReference type="EC" id="3.5.2.9" evidence="6"/>
<evidence type="ECO:0000313" key="6">
    <source>
        <dbReference type="EMBL" id="KPQ37191.1"/>
    </source>
</evidence>
<name>A0A0P8A2K3_9CYAN</name>
<comment type="caution">
    <text evidence="6">The sequence shown here is derived from an EMBL/GenBank/DDBJ whole genome shotgun (WGS) entry which is preliminary data.</text>
</comment>
<dbReference type="Pfam" id="PF02538">
    <property type="entry name" value="Hydantoinase_B"/>
    <property type="match status" value="1"/>
</dbReference>
<dbReference type="Pfam" id="PF05378">
    <property type="entry name" value="Hydant_A_N"/>
    <property type="match status" value="1"/>
</dbReference>
<evidence type="ECO:0000259" key="3">
    <source>
        <dbReference type="Pfam" id="PF02538"/>
    </source>
</evidence>
<feature type="domain" description="Hydantoinase B/oxoprolinase" evidence="3">
    <location>
        <begin position="801"/>
        <end position="1368"/>
    </location>
</feature>
<dbReference type="PANTHER" id="PTHR11365:SF23">
    <property type="entry name" value="HYPOTHETICAL 5-OXOPROLINASE (EUROFUNG)-RELATED"/>
    <property type="match status" value="1"/>
</dbReference>
<protein>
    <submittedName>
        <fullName evidence="6">5-oxoprolinase (ATP-hydrolysing)</fullName>
        <ecNumber evidence="6">3.5.2.9</ecNumber>
    </submittedName>
</protein>
<feature type="domain" description="Hydantoinase/oxoprolinase N-terminal" evidence="4">
    <location>
        <begin position="22"/>
        <end position="203"/>
    </location>
</feature>
<dbReference type="Proteomes" id="UP000050465">
    <property type="component" value="Unassembled WGS sequence"/>
</dbReference>
<dbReference type="STRING" id="1666911.HLUCCA11_01820"/>
<dbReference type="InterPro" id="IPR045079">
    <property type="entry name" value="Oxoprolinase-like"/>
</dbReference>